<dbReference type="Proteomes" id="UP000790347">
    <property type="component" value="Unassembled WGS sequence"/>
</dbReference>
<evidence type="ECO:0000313" key="1">
    <source>
        <dbReference type="EMBL" id="KAH9521053.1"/>
    </source>
</evidence>
<evidence type="ECO:0000313" key="2">
    <source>
        <dbReference type="Proteomes" id="UP000790347"/>
    </source>
</evidence>
<dbReference type="AlphaFoldDB" id="A0A922I4H7"/>
<sequence length="140" mass="15966">MIFSAKDVIEVETIKNQCQTIFNDASMNLRKWSTSDHELNKRWNDELAQGSATCGSRATCGSLDKALGMDWTNDDCLRISIPELKTNDLLTKRMLVSFLASMYDPFRLVLATSLKLKLLIHEAWIKGHDWDGFILLLMNI</sequence>
<reference evidence="1" key="2">
    <citation type="journal article" date="2022" name="Res Sq">
        <title>Comparative Genomics Reveals Insights into the Divergent Evolution of Astigmatic Mites and Household Pest Adaptations.</title>
        <authorList>
            <person name="Xiong Q."/>
            <person name="Wan A.T.-Y."/>
            <person name="Liu X.-Y."/>
            <person name="Fung C.S.-H."/>
            <person name="Xiao X."/>
            <person name="Malainual N."/>
            <person name="Hou J."/>
            <person name="Wang L."/>
            <person name="Wang M."/>
            <person name="Yang K."/>
            <person name="Cui Y."/>
            <person name="Leung E."/>
            <person name="Nong W."/>
            <person name="Shin S.-K."/>
            <person name="Au S."/>
            <person name="Jeong K.Y."/>
            <person name="Chew F.T."/>
            <person name="Hui J."/>
            <person name="Leung T.F."/>
            <person name="Tungtrongchitr A."/>
            <person name="Zhong N."/>
            <person name="Liu Z."/>
            <person name="Tsui S."/>
        </authorList>
    </citation>
    <scope>NUCLEOTIDE SEQUENCE</scope>
    <source>
        <strain evidence="1">Derf</strain>
        <tissue evidence="1">Whole organism</tissue>
    </source>
</reference>
<organism evidence="1 2">
    <name type="scientific">Dermatophagoides farinae</name>
    <name type="common">American house dust mite</name>
    <dbReference type="NCBI Taxonomy" id="6954"/>
    <lineage>
        <taxon>Eukaryota</taxon>
        <taxon>Metazoa</taxon>
        <taxon>Ecdysozoa</taxon>
        <taxon>Arthropoda</taxon>
        <taxon>Chelicerata</taxon>
        <taxon>Arachnida</taxon>
        <taxon>Acari</taxon>
        <taxon>Acariformes</taxon>
        <taxon>Sarcoptiformes</taxon>
        <taxon>Astigmata</taxon>
        <taxon>Psoroptidia</taxon>
        <taxon>Analgoidea</taxon>
        <taxon>Pyroglyphidae</taxon>
        <taxon>Dermatophagoidinae</taxon>
        <taxon>Dermatophagoides</taxon>
    </lineage>
</organism>
<reference evidence="1" key="1">
    <citation type="submission" date="2013-05" db="EMBL/GenBank/DDBJ databases">
        <authorList>
            <person name="Yim A.K.Y."/>
            <person name="Chan T.F."/>
            <person name="Ji K.M."/>
            <person name="Liu X.Y."/>
            <person name="Zhou J.W."/>
            <person name="Li R.Q."/>
            <person name="Yang K.Y."/>
            <person name="Li J."/>
            <person name="Li M."/>
            <person name="Law P.T.W."/>
            <person name="Wu Y.L."/>
            <person name="Cai Z.L."/>
            <person name="Qin H."/>
            <person name="Bao Y."/>
            <person name="Leung R.K.K."/>
            <person name="Ng P.K.S."/>
            <person name="Zou J."/>
            <person name="Zhong X.J."/>
            <person name="Ran P.X."/>
            <person name="Zhong N.S."/>
            <person name="Liu Z.G."/>
            <person name="Tsui S.K.W."/>
        </authorList>
    </citation>
    <scope>NUCLEOTIDE SEQUENCE</scope>
    <source>
        <strain evidence="1">Derf</strain>
        <tissue evidence="1">Whole organism</tissue>
    </source>
</reference>
<dbReference type="Pfam" id="PF05380">
    <property type="entry name" value="Peptidase_A17"/>
    <property type="match status" value="1"/>
</dbReference>
<name>A0A922I4H7_DERFA</name>
<dbReference type="InterPro" id="IPR008042">
    <property type="entry name" value="Retrotrans_Pao"/>
</dbReference>
<keyword evidence="2" id="KW-1185">Reference proteome</keyword>
<comment type="caution">
    <text evidence="1">The sequence shown here is derived from an EMBL/GenBank/DDBJ whole genome shotgun (WGS) entry which is preliminary data.</text>
</comment>
<protein>
    <submittedName>
        <fullName evidence="1">Uncharacterized protein</fullName>
    </submittedName>
</protein>
<proteinExistence type="predicted"/>
<gene>
    <name evidence="1" type="ORF">DERF_004732</name>
</gene>
<dbReference type="EMBL" id="ASGP02000002">
    <property type="protein sequence ID" value="KAH9521053.1"/>
    <property type="molecule type" value="Genomic_DNA"/>
</dbReference>
<accession>A0A922I4H7</accession>